<dbReference type="AlphaFoldDB" id="A0AAN5I812"/>
<dbReference type="Gene3D" id="3.10.100.10">
    <property type="entry name" value="Mannose-Binding Protein A, subunit A"/>
    <property type="match status" value="2"/>
</dbReference>
<dbReference type="CDD" id="cd00037">
    <property type="entry name" value="CLECT"/>
    <property type="match status" value="2"/>
</dbReference>
<dbReference type="InterPro" id="IPR016186">
    <property type="entry name" value="C-type_lectin-like/link_sf"/>
</dbReference>
<comment type="caution">
    <text evidence="5">The sequence shown here is derived from an EMBL/GenBank/DDBJ whole genome shotgun (WGS) entry which is preliminary data.</text>
</comment>
<keyword evidence="3" id="KW-0732">Signal</keyword>
<feature type="domain" description="C-type lectin" evidence="4">
    <location>
        <begin position="213"/>
        <end position="323"/>
    </location>
</feature>
<gene>
    <name evidence="5" type="ORF">PMAYCL1PPCAC_25064</name>
</gene>
<dbReference type="SUPFAM" id="SSF56436">
    <property type="entry name" value="C-type lectin-like"/>
    <property type="match status" value="2"/>
</dbReference>
<dbReference type="Proteomes" id="UP001328107">
    <property type="component" value="Unassembled WGS sequence"/>
</dbReference>
<dbReference type="PANTHER" id="PTHR22991">
    <property type="entry name" value="PROTEIN CBG13490"/>
    <property type="match status" value="1"/>
</dbReference>
<organism evidence="5 6">
    <name type="scientific">Pristionchus mayeri</name>
    <dbReference type="NCBI Taxonomy" id="1317129"/>
    <lineage>
        <taxon>Eukaryota</taxon>
        <taxon>Metazoa</taxon>
        <taxon>Ecdysozoa</taxon>
        <taxon>Nematoda</taxon>
        <taxon>Chromadorea</taxon>
        <taxon>Rhabditida</taxon>
        <taxon>Rhabditina</taxon>
        <taxon>Diplogasteromorpha</taxon>
        <taxon>Diplogasteroidea</taxon>
        <taxon>Neodiplogasteridae</taxon>
        <taxon>Pristionchus</taxon>
    </lineage>
</organism>
<dbReference type="SMART" id="SM00034">
    <property type="entry name" value="CLECT"/>
    <property type="match status" value="2"/>
</dbReference>
<evidence type="ECO:0000259" key="4">
    <source>
        <dbReference type="PROSITE" id="PS50041"/>
    </source>
</evidence>
<feature type="compositionally biased region" description="Basic and acidic residues" evidence="2">
    <location>
        <begin position="173"/>
        <end position="183"/>
    </location>
</feature>
<keyword evidence="1" id="KW-1015">Disulfide bond</keyword>
<dbReference type="InterPro" id="IPR035914">
    <property type="entry name" value="Sperma_CUB_dom_sf"/>
</dbReference>
<evidence type="ECO:0000256" key="1">
    <source>
        <dbReference type="ARBA" id="ARBA00023157"/>
    </source>
</evidence>
<evidence type="ECO:0000256" key="3">
    <source>
        <dbReference type="SAM" id="SignalP"/>
    </source>
</evidence>
<feature type="region of interest" description="Disordered" evidence="2">
    <location>
        <begin position="165"/>
        <end position="185"/>
    </location>
</feature>
<dbReference type="InterPro" id="IPR050976">
    <property type="entry name" value="Snaclec"/>
</dbReference>
<dbReference type="InterPro" id="IPR016187">
    <property type="entry name" value="CTDL_fold"/>
</dbReference>
<name>A0AAN5I812_9BILA</name>
<dbReference type="PROSITE" id="PS50041">
    <property type="entry name" value="C_TYPE_LECTIN_2"/>
    <property type="match status" value="1"/>
</dbReference>
<feature type="chain" id="PRO_5042896443" description="C-type lectin domain-containing protein" evidence="3">
    <location>
        <begin position="16"/>
        <end position="413"/>
    </location>
</feature>
<accession>A0AAN5I812</accession>
<keyword evidence="6" id="KW-1185">Reference proteome</keyword>
<dbReference type="EMBL" id="BTRK01000005">
    <property type="protein sequence ID" value="GMR54869.1"/>
    <property type="molecule type" value="Genomic_DNA"/>
</dbReference>
<dbReference type="InterPro" id="IPR001304">
    <property type="entry name" value="C-type_lectin-like"/>
</dbReference>
<sequence>MRSLSVLAFVVCVSAEGLSCPPMYQMMEGRCIRALYLFEKGSADDFFSKSRPECNKDGATLPIIKDDKENEIFDNIAGSFVDLKGKHVFILLDLQCNSNTRRLEWTDGTPAEYSRRNTVNFNFDCVEKKDIPVSEPANDDWMMLESNYSGWCYTVFCVIDDASTTTKPSTTRPTEKPAGDKCGDYSSISDPTDEAKSCFKGLFWTKILDRLDFQVFTNALSWNEAERTCASDFGSLLTINSAEENKFFWRTAIAKNIIDRMHIGAHQSSENAYKWIWSDGDVPISGKAYDNFVNSFPIPGAGECSSMMAENTAALWVNENCDENEQPFMCRRAGEIWDFSAVPSNCPTVAPKAGKDFFPPGFPDPDTPCEYLLFVSANKLVELTVTTLVVDANKDFLEILEGSSLLRISPRPS</sequence>
<evidence type="ECO:0000313" key="5">
    <source>
        <dbReference type="EMBL" id="GMR54869.1"/>
    </source>
</evidence>
<dbReference type="Pfam" id="PF00059">
    <property type="entry name" value="Lectin_C"/>
    <property type="match status" value="2"/>
</dbReference>
<proteinExistence type="predicted"/>
<protein>
    <recommendedName>
        <fullName evidence="4">C-type lectin domain-containing protein</fullName>
    </recommendedName>
</protein>
<dbReference type="PANTHER" id="PTHR22991:SF40">
    <property type="entry name" value="PROTEIN CBG13490"/>
    <property type="match status" value="1"/>
</dbReference>
<feature type="signal peptide" evidence="3">
    <location>
        <begin position="1"/>
        <end position="15"/>
    </location>
</feature>
<evidence type="ECO:0000256" key="2">
    <source>
        <dbReference type="SAM" id="MobiDB-lite"/>
    </source>
</evidence>
<dbReference type="SUPFAM" id="SSF49854">
    <property type="entry name" value="Spermadhesin, CUB domain"/>
    <property type="match status" value="1"/>
</dbReference>
<reference evidence="6" key="1">
    <citation type="submission" date="2022-10" db="EMBL/GenBank/DDBJ databases">
        <title>Genome assembly of Pristionchus species.</title>
        <authorList>
            <person name="Yoshida K."/>
            <person name="Sommer R.J."/>
        </authorList>
    </citation>
    <scope>NUCLEOTIDE SEQUENCE [LARGE SCALE GENOMIC DNA]</scope>
    <source>
        <strain evidence="6">RS5460</strain>
    </source>
</reference>
<evidence type="ECO:0000313" key="6">
    <source>
        <dbReference type="Proteomes" id="UP001328107"/>
    </source>
</evidence>